<organism evidence="1 2">
    <name type="scientific">Iphiclides podalirius</name>
    <name type="common">scarce swallowtail</name>
    <dbReference type="NCBI Taxonomy" id="110791"/>
    <lineage>
        <taxon>Eukaryota</taxon>
        <taxon>Metazoa</taxon>
        <taxon>Ecdysozoa</taxon>
        <taxon>Arthropoda</taxon>
        <taxon>Hexapoda</taxon>
        <taxon>Insecta</taxon>
        <taxon>Pterygota</taxon>
        <taxon>Neoptera</taxon>
        <taxon>Endopterygota</taxon>
        <taxon>Lepidoptera</taxon>
        <taxon>Glossata</taxon>
        <taxon>Ditrysia</taxon>
        <taxon>Papilionoidea</taxon>
        <taxon>Papilionidae</taxon>
        <taxon>Papilioninae</taxon>
        <taxon>Iphiclides</taxon>
    </lineage>
</organism>
<evidence type="ECO:0000313" key="2">
    <source>
        <dbReference type="Proteomes" id="UP000837857"/>
    </source>
</evidence>
<feature type="non-terminal residue" evidence="1">
    <location>
        <position position="100"/>
    </location>
</feature>
<name>A0ABN8HS44_9NEOP</name>
<dbReference type="Proteomes" id="UP000837857">
    <property type="component" value="Chromosome 11"/>
</dbReference>
<dbReference type="EMBL" id="OW152823">
    <property type="protein sequence ID" value="CAH2039721.1"/>
    <property type="molecule type" value="Genomic_DNA"/>
</dbReference>
<evidence type="ECO:0000313" key="1">
    <source>
        <dbReference type="EMBL" id="CAH2039721.1"/>
    </source>
</evidence>
<protein>
    <submittedName>
        <fullName evidence="1">Uncharacterized protein</fullName>
    </submittedName>
</protein>
<proteinExistence type="predicted"/>
<accession>A0ABN8HS44</accession>
<reference evidence="1" key="1">
    <citation type="submission" date="2022-03" db="EMBL/GenBank/DDBJ databases">
        <authorList>
            <person name="Martin H S."/>
        </authorList>
    </citation>
    <scope>NUCLEOTIDE SEQUENCE</scope>
</reference>
<gene>
    <name evidence="1" type="ORF">IPOD504_LOCUS1923</name>
</gene>
<keyword evidence="2" id="KW-1185">Reference proteome</keyword>
<sequence length="100" mass="11389">MEYILVIEFESTGEVTCKIKNLPRTHMTRLEVNLNNMNITCKRIQDETLEADVEGVKILNVLGSSHFSYRLISQSMAIEETAIGGRTVKIQKTIWTMGKE</sequence>